<dbReference type="InterPro" id="IPR004552">
    <property type="entry name" value="AGP_acyltrans"/>
</dbReference>
<dbReference type="AlphaFoldDB" id="A0A8J6T1F8"/>
<dbReference type="Pfam" id="PF01553">
    <property type="entry name" value="Acyltransferase"/>
    <property type="match status" value="1"/>
</dbReference>
<keyword evidence="6" id="KW-0812">Transmembrane</keyword>
<comment type="similarity">
    <text evidence="1 4">Belongs to the 1-acyl-sn-glycerol-3-phosphate acyltransferase family.</text>
</comment>
<accession>A0A8J6T1F8</accession>
<keyword evidence="3 4" id="KW-0012">Acyltransferase</keyword>
<sequence>MIRYLSLNAFIAVWTIMMSTWGIMISVFDKTGRKVHFYCAAPWAKIILRVCGIRVRVSGLENLDTEVPRIYMTNHQSFFDIFALLACLPVNFKFILKQELMNLPVFGPATRRAGYIGIERDDPRKAVKSMNLAAERIKNGASVLIFPEGTRSPDGRLGQFKKGGFSLAIKSGCDIVPVAISDSYRIAPKGSLRIRKGSFSLSIGKPISLANYTKRNIPQLMDQVRDAMLSQMEKSGATVGMRANANFKKVGMILVITSLLLVMPGSSSGYLMPVGQLIDKMRARFSSFKTLIINQSTHVLDPQDQETTMVFEEKTWLKSPGYSRSEIIGRPESLDKDGAPASPPPGEPVPREGQVAYEAAVGQGNNDTAFRRLLMANNRDTIMTFLAQMGVNLESVGFTRLDGVVAYRVGDKGPENPKLLINKESFLPLLFSYVPLRSLTQDLAIVRFDNYKPVDSGWYPYEIGYSVETERAERYFVLNIRVNPPIDASFFRLTAERTGIPRRPENNRDKQQEERMKEIIKVLKEKYGN</sequence>
<evidence type="ECO:0000256" key="1">
    <source>
        <dbReference type="ARBA" id="ARBA00008655"/>
    </source>
</evidence>
<gene>
    <name evidence="8" type="ORF">H8E19_00185</name>
</gene>
<dbReference type="InterPro" id="IPR002123">
    <property type="entry name" value="Plipid/glycerol_acylTrfase"/>
</dbReference>
<comment type="catalytic activity">
    <reaction evidence="4">
        <text>a 1-acyl-sn-glycero-3-phosphate + an acyl-CoA = a 1,2-diacyl-sn-glycero-3-phosphate + CoA</text>
        <dbReference type="Rhea" id="RHEA:19709"/>
        <dbReference type="ChEBI" id="CHEBI:57287"/>
        <dbReference type="ChEBI" id="CHEBI:57970"/>
        <dbReference type="ChEBI" id="CHEBI:58342"/>
        <dbReference type="ChEBI" id="CHEBI:58608"/>
        <dbReference type="EC" id="2.3.1.51"/>
    </reaction>
</comment>
<dbReference type="SUPFAM" id="SSF69593">
    <property type="entry name" value="Glycerol-3-phosphate (1)-acyltransferase"/>
    <property type="match status" value="1"/>
</dbReference>
<dbReference type="PANTHER" id="PTHR10434:SF66">
    <property type="entry name" value="PHOSPHOLIPID_GLYCEROL ACYLTRANSFERASE DOMAIN-CONTAINING PROTEIN"/>
    <property type="match status" value="1"/>
</dbReference>
<evidence type="ECO:0000259" key="7">
    <source>
        <dbReference type="SMART" id="SM00563"/>
    </source>
</evidence>
<proteinExistence type="inferred from homology"/>
<dbReference type="NCBIfam" id="TIGR00530">
    <property type="entry name" value="AGP_acyltrn"/>
    <property type="match status" value="1"/>
</dbReference>
<feature type="compositionally biased region" description="Basic and acidic residues" evidence="5">
    <location>
        <begin position="327"/>
        <end position="338"/>
    </location>
</feature>
<keyword evidence="2 4" id="KW-0808">Transferase</keyword>
<dbReference type="EMBL" id="JACNJD010000015">
    <property type="protein sequence ID" value="MBC8175790.1"/>
    <property type="molecule type" value="Genomic_DNA"/>
</dbReference>
<evidence type="ECO:0000313" key="9">
    <source>
        <dbReference type="Proteomes" id="UP000650524"/>
    </source>
</evidence>
<dbReference type="PANTHER" id="PTHR10434">
    <property type="entry name" value="1-ACYL-SN-GLYCEROL-3-PHOSPHATE ACYLTRANSFERASE"/>
    <property type="match status" value="1"/>
</dbReference>
<organism evidence="8 9">
    <name type="scientific">Candidatus Desulfacyla euxinica</name>
    <dbReference type="NCBI Taxonomy" id="2841693"/>
    <lineage>
        <taxon>Bacteria</taxon>
        <taxon>Deltaproteobacteria</taxon>
        <taxon>Candidatus Desulfacyla</taxon>
    </lineage>
</organism>
<protein>
    <recommendedName>
        <fullName evidence="4">1-acyl-sn-glycerol-3-phosphate acyltransferase</fullName>
        <ecNumber evidence="4">2.3.1.51</ecNumber>
    </recommendedName>
</protein>
<dbReference type="CDD" id="cd07989">
    <property type="entry name" value="LPLAT_AGPAT-like"/>
    <property type="match status" value="1"/>
</dbReference>
<comment type="domain">
    <text evidence="4">The HXXXXD motif is essential for acyltransferase activity and may constitute the binding site for the phosphate moiety of the glycerol-3-phosphate.</text>
</comment>
<dbReference type="GO" id="GO:0016024">
    <property type="term" value="P:CDP-diacylglycerol biosynthetic process"/>
    <property type="evidence" value="ECO:0007669"/>
    <property type="project" value="UniProtKB-UniPathway"/>
</dbReference>
<feature type="domain" description="Phospholipid/glycerol acyltransferase" evidence="7">
    <location>
        <begin position="69"/>
        <end position="183"/>
    </location>
</feature>
<name>A0A8J6T1F8_9DELT</name>
<evidence type="ECO:0000313" key="8">
    <source>
        <dbReference type="EMBL" id="MBC8175790.1"/>
    </source>
</evidence>
<evidence type="ECO:0000256" key="2">
    <source>
        <dbReference type="ARBA" id="ARBA00022679"/>
    </source>
</evidence>
<dbReference type="UniPathway" id="UPA00557">
    <property type="reaction ID" value="UER00613"/>
</dbReference>
<comment type="caution">
    <text evidence="8">The sequence shown here is derived from an EMBL/GenBank/DDBJ whole genome shotgun (WGS) entry which is preliminary data.</text>
</comment>
<keyword evidence="4" id="KW-0594">Phospholipid biosynthesis</keyword>
<keyword evidence="4" id="KW-1208">Phospholipid metabolism</keyword>
<keyword evidence="6" id="KW-1133">Transmembrane helix</keyword>
<evidence type="ECO:0000256" key="3">
    <source>
        <dbReference type="ARBA" id="ARBA00023315"/>
    </source>
</evidence>
<dbReference type="GO" id="GO:0016020">
    <property type="term" value="C:membrane"/>
    <property type="evidence" value="ECO:0007669"/>
    <property type="project" value="InterPro"/>
</dbReference>
<keyword evidence="6" id="KW-0472">Membrane</keyword>
<evidence type="ECO:0000256" key="6">
    <source>
        <dbReference type="SAM" id="Phobius"/>
    </source>
</evidence>
<feature type="transmembrane region" description="Helical" evidence="6">
    <location>
        <begin position="6"/>
        <end position="28"/>
    </location>
</feature>
<dbReference type="EC" id="2.3.1.51" evidence="4"/>
<keyword evidence="4" id="KW-0443">Lipid metabolism</keyword>
<feature type="transmembrane region" description="Helical" evidence="6">
    <location>
        <begin position="250"/>
        <end position="272"/>
    </location>
</feature>
<evidence type="ECO:0000256" key="4">
    <source>
        <dbReference type="RuleBase" id="RU361267"/>
    </source>
</evidence>
<dbReference type="GO" id="GO:0003841">
    <property type="term" value="F:1-acylglycerol-3-phosphate O-acyltransferase activity"/>
    <property type="evidence" value="ECO:0007669"/>
    <property type="project" value="UniProtKB-UniRule"/>
</dbReference>
<evidence type="ECO:0000256" key="5">
    <source>
        <dbReference type="SAM" id="MobiDB-lite"/>
    </source>
</evidence>
<dbReference type="SMART" id="SM00563">
    <property type="entry name" value="PlsC"/>
    <property type="match status" value="1"/>
</dbReference>
<reference evidence="8 9" key="1">
    <citation type="submission" date="2020-08" db="EMBL/GenBank/DDBJ databases">
        <title>Bridging the membrane lipid divide: bacteria of the FCB group superphylum have the potential to synthesize archaeal ether lipids.</title>
        <authorList>
            <person name="Villanueva L."/>
            <person name="Von Meijenfeldt F.A.B."/>
            <person name="Westbye A.B."/>
            <person name="Yadav S."/>
            <person name="Hopmans E.C."/>
            <person name="Dutilh B.E."/>
            <person name="Sinninghe Damste J.S."/>
        </authorList>
    </citation>
    <scope>NUCLEOTIDE SEQUENCE [LARGE SCALE GENOMIC DNA]</scope>
    <source>
        <strain evidence="8">NIOZ-UU27</strain>
    </source>
</reference>
<feature type="transmembrane region" description="Helical" evidence="6">
    <location>
        <begin position="77"/>
        <end position="96"/>
    </location>
</feature>
<dbReference type="GO" id="GO:0006654">
    <property type="term" value="P:phosphatidic acid biosynthetic process"/>
    <property type="evidence" value="ECO:0007669"/>
    <property type="project" value="TreeGrafter"/>
</dbReference>
<feature type="region of interest" description="Disordered" evidence="5">
    <location>
        <begin position="322"/>
        <end position="351"/>
    </location>
</feature>
<keyword evidence="4" id="KW-0444">Lipid biosynthesis</keyword>
<dbReference type="Proteomes" id="UP000650524">
    <property type="component" value="Unassembled WGS sequence"/>
</dbReference>